<evidence type="ECO:0000256" key="1">
    <source>
        <dbReference type="SAM" id="MobiDB-lite"/>
    </source>
</evidence>
<organism evidence="2 3">
    <name type="scientific">Phaseolus angularis</name>
    <name type="common">Azuki bean</name>
    <name type="synonym">Vigna angularis</name>
    <dbReference type="NCBI Taxonomy" id="3914"/>
    <lineage>
        <taxon>Eukaryota</taxon>
        <taxon>Viridiplantae</taxon>
        <taxon>Streptophyta</taxon>
        <taxon>Embryophyta</taxon>
        <taxon>Tracheophyta</taxon>
        <taxon>Spermatophyta</taxon>
        <taxon>Magnoliopsida</taxon>
        <taxon>eudicotyledons</taxon>
        <taxon>Gunneridae</taxon>
        <taxon>Pentapetalae</taxon>
        <taxon>rosids</taxon>
        <taxon>fabids</taxon>
        <taxon>Fabales</taxon>
        <taxon>Fabaceae</taxon>
        <taxon>Papilionoideae</taxon>
        <taxon>50 kb inversion clade</taxon>
        <taxon>NPAAA clade</taxon>
        <taxon>indigoferoid/millettioid clade</taxon>
        <taxon>Phaseoleae</taxon>
        <taxon>Vigna</taxon>
    </lineage>
</organism>
<evidence type="ECO:0000313" key="2">
    <source>
        <dbReference type="EMBL" id="KOM24953.1"/>
    </source>
</evidence>
<name>A0A0L9T315_PHAAN</name>
<feature type="compositionally biased region" description="Basic and acidic residues" evidence="1">
    <location>
        <begin position="92"/>
        <end position="109"/>
    </location>
</feature>
<gene>
    <name evidence="2" type="ORF">LR48_Vigan27s002300</name>
</gene>
<feature type="region of interest" description="Disordered" evidence="1">
    <location>
        <begin position="73"/>
        <end position="109"/>
    </location>
</feature>
<accession>A0A0L9T315</accession>
<dbReference type="Proteomes" id="UP000053144">
    <property type="component" value="Unassembled WGS sequence"/>
</dbReference>
<sequence length="301" mass="33966">MFGCGVGRVYEKEGWFTAARHCRTGSAIIVRAEPQLEVRLGSAANGGVTSVGAEVRELRLRSAVVGEMVRTRGGLSSCGEASSSHGESSTSSHDERRQPTTSAPRRDVQEYRVDVIHEMSMRSMTKLYSRDMAGMTMLRRRMSNSRMIIARKKMKIIPRSLESLPMLDIPTIDLNWLRYVEHAISGVVEAHEPSACVDGYLFWFRRVFHPYITPADDDDRPSLAPRMRRHLPDDIPVPLVRRRRSPEFGLLSMLTCRHVTEGTIAYQRTIKTLQVACRSVEEYEASTSRGARHVRGRASFS</sequence>
<dbReference type="Gramene" id="KOM24953">
    <property type="protein sequence ID" value="KOM24953"/>
    <property type="gene ID" value="LR48_Vigan27s002300"/>
</dbReference>
<feature type="compositionally biased region" description="Low complexity" evidence="1">
    <location>
        <begin position="73"/>
        <end position="91"/>
    </location>
</feature>
<evidence type="ECO:0008006" key="4">
    <source>
        <dbReference type="Google" id="ProtNLM"/>
    </source>
</evidence>
<evidence type="ECO:0000313" key="3">
    <source>
        <dbReference type="Proteomes" id="UP000053144"/>
    </source>
</evidence>
<dbReference type="EMBL" id="KQ258247">
    <property type="protein sequence ID" value="KOM24953.1"/>
    <property type="molecule type" value="Genomic_DNA"/>
</dbReference>
<dbReference type="AlphaFoldDB" id="A0A0L9T315"/>
<protein>
    <recommendedName>
        <fullName evidence="4">Aminotransferase-like plant mobile domain-containing protein</fullName>
    </recommendedName>
</protein>
<reference evidence="3" key="1">
    <citation type="journal article" date="2015" name="Proc. Natl. Acad. Sci. U.S.A.">
        <title>Genome sequencing of adzuki bean (Vigna angularis) provides insight into high starch and low fat accumulation and domestication.</title>
        <authorList>
            <person name="Yang K."/>
            <person name="Tian Z."/>
            <person name="Chen C."/>
            <person name="Luo L."/>
            <person name="Zhao B."/>
            <person name="Wang Z."/>
            <person name="Yu L."/>
            <person name="Li Y."/>
            <person name="Sun Y."/>
            <person name="Li W."/>
            <person name="Chen Y."/>
            <person name="Li Y."/>
            <person name="Zhang Y."/>
            <person name="Ai D."/>
            <person name="Zhao J."/>
            <person name="Shang C."/>
            <person name="Ma Y."/>
            <person name="Wu B."/>
            <person name="Wang M."/>
            <person name="Gao L."/>
            <person name="Sun D."/>
            <person name="Zhang P."/>
            <person name="Guo F."/>
            <person name="Wang W."/>
            <person name="Li Y."/>
            <person name="Wang J."/>
            <person name="Varshney R.K."/>
            <person name="Wang J."/>
            <person name="Ling H.Q."/>
            <person name="Wan P."/>
        </authorList>
    </citation>
    <scope>NUCLEOTIDE SEQUENCE</scope>
    <source>
        <strain evidence="3">cv. Jingnong 6</strain>
    </source>
</reference>
<proteinExistence type="predicted"/>